<evidence type="ECO:0000313" key="4">
    <source>
        <dbReference type="EMBL" id="SAL05208.1"/>
    </source>
</evidence>
<sequence>MSILPAFLNRTAGLRPLFEDDDVTEIAINGPRVAWVGRQGTRFMQRVDLPDLEMGTLRDIAEQVAHVSDQTINMERPLLGASIPSELTGQDDRDFRVQIILPPAVPPETASITIRKPSTLDLVMDYYIESGAFNRVNEPLPDSEDIHARLGLLYREKNWPEFLVTAVRAKLNIIISAATNTGKTEFIKMLLKLIPLEERIVTIENAREIRLRQPNAVHLLYSHGNQGVSKVTPVDLMEATLRMSPDRIIAGELRGAEAYVALEMLNSGHDGFLSTIHARSPEHMWGRLAQMVMRFGSPMQRGEIIDYARGLIDVVVQMHRYDDGLRGISRILYEPR</sequence>
<dbReference type="EMBL" id="FCOX02000076">
    <property type="protein sequence ID" value="SAL05208.1"/>
    <property type="molecule type" value="Genomic_DNA"/>
</dbReference>
<comment type="similarity">
    <text evidence="1 2">Belongs to the GSP E family.</text>
</comment>
<dbReference type="PANTHER" id="PTHR30486:SF6">
    <property type="entry name" value="TYPE IV PILUS RETRACTATION ATPASE PILT"/>
    <property type="match status" value="1"/>
</dbReference>
<proteinExistence type="inferred from homology"/>
<keyword evidence="2" id="KW-0472">Membrane</keyword>
<evidence type="ECO:0000313" key="5">
    <source>
        <dbReference type="Proteomes" id="UP000071859"/>
    </source>
</evidence>
<keyword evidence="2" id="KW-0547">Nucleotide-binding</keyword>
<dbReference type="InterPro" id="IPR001482">
    <property type="entry name" value="T2SS/T4SS_dom"/>
</dbReference>
<organism evidence="4 5">
    <name type="scientific">Caballeronia calidae</name>
    <dbReference type="NCBI Taxonomy" id="1777139"/>
    <lineage>
        <taxon>Bacteria</taxon>
        <taxon>Pseudomonadati</taxon>
        <taxon>Pseudomonadota</taxon>
        <taxon>Betaproteobacteria</taxon>
        <taxon>Burkholderiales</taxon>
        <taxon>Burkholderiaceae</taxon>
        <taxon>Caballeronia</taxon>
    </lineage>
</organism>
<dbReference type="InterPro" id="IPR027417">
    <property type="entry name" value="P-loop_NTPase"/>
</dbReference>
<dbReference type="OrthoDB" id="9810761at2"/>
<comment type="function">
    <text evidence="2">Part of the Type IV secretion system.</text>
</comment>
<reference evidence="4" key="1">
    <citation type="submission" date="2016-01" db="EMBL/GenBank/DDBJ databases">
        <authorList>
            <person name="Peeters C."/>
        </authorList>
    </citation>
    <scope>NUCLEOTIDE SEQUENCE</scope>
    <source>
        <strain evidence="4">LMG 29321</strain>
    </source>
</reference>
<dbReference type="Gene3D" id="3.30.450.90">
    <property type="match status" value="1"/>
</dbReference>
<evidence type="ECO:0000256" key="1">
    <source>
        <dbReference type="ARBA" id="ARBA00006611"/>
    </source>
</evidence>
<keyword evidence="2" id="KW-0067">ATP-binding</keyword>
<gene>
    <name evidence="4" type="ORF">AWB78_07359</name>
</gene>
<dbReference type="RefSeq" id="WP_062611500.1">
    <property type="nucleotide sequence ID" value="NZ_FCOX02000076.1"/>
</dbReference>
<dbReference type="SUPFAM" id="SSF52540">
    <property type="entry name" value="P-loop containing nucleoside triphosphate hydrolases"/>
    <property type="match status" value="1"/>
</dbReference>
<dbReference type="GO" id="GO:0005886">
    <property type="term" value="C:plasma membrane"/>
    <property type="evidence" value="ECO:0007669"/>
    <property type="project" value="UniProtKB-SubCell"/>
</dbReference>
<dbReference type="InterPro" id="IPR014155">
    <property type="entry name" value="VirB11"/>
</dbReference>
<dbReference type="Pfam" id="PF00437">
    <property type="entry name" value="T2SSE"/>
    <property type="match status" value="1"/>
</dbReference>
<evidence type="ECO:0000259" key="3">
    <source>
        <dbReference type="Pfam" id="PF00437"/>
    </source>
</evidence>
<dbReference type="GO" id="GO:0043684">
    <property type="term" value="C:type IV secretion system complex"/>
    <property type="evidence" value="ECO:0007669"/>
    <property type="project" value="UniProtKB-UniRule"/>
</dbReference>
<keyword evidence="2" id="KW-0997">Cell inner membrane</keyword>
<comment type="subcellular location">
    <subcellularLocation>
        <location evidence="2">Cell inner membrane</location>
        <topology evidence="2">Peripheral membrane protein</topology>
        <orientation evidence="2">Cytoplasmic side</orientation>
    </subcellularLocation>
</comment>
<dbReference type="GO" id="GO:0044097">
    <property type="term" value="P:secretion by the type IV secretion system"/>
    <property type="evidence" value="ECO:0007669"/>
    <property type="project" value="InterPro"/>
</dbReference>
<comment type="caution">
    <text evidence="4">The sequence shown here is derived from an EMBL/GenBank/DDBJ whole genome shotgun (WGS) entry which is preliminary data.</text>
</comment>
<dbReference type="AlphaFoldDB" id="A0A158EED3"/>
<dbReference type="Gene3D" id="3.40.50.300">
    <property type="entry name" value="P-loop containing nucleotide triphosphate hydrolases"/>
    <property type="match status" value="1"/>
</dbReference>
<dbReference type="NCBIfam" id="TIGR02788">
    <property type="entry name" value="VirB11"/>
    <property type="match status" value="1"/>
</dbReference>
<evidence type="ECO:0000256" key="2">
    <source>
        <dbReference type="RuleBase" id="RU366071"/>
    </source>
</evidence>
<dbReference type="GO" id="GO:0016887">
    <property type="term" value="F:ATP hydrolysis activity"/>
    <property type="evidence" value="ECO:0007669"/>
    <property type="project" value="InterPro"/>
</dbReference>
<dbReference type="GO" id="GO:0005524">
    <property type="term" value="F:ATP binding"/>
    <property type="evidence" value="ECO:0007669"/>
    <property type="project" value="UniProtKB-UniRule"/>
</dbReference>
<dbReference type="InterPro" id="IPR050921">
    <property type="entry name" value="T4SS_GSP_E_ATPase"/>
</dbReference>
<dbReference type="PANTHER" id="PTHR30486">
    <property type="entry name" value="TWITCHING MOTILITY PROTEIN PILT"/>
    <property type="match status" value="1"/>
</dbReference>
<dbReference type="Proteomes" id="UP000071859">
    <property type="component" value="Unassembled WGS sequence"/>
</dbReference>
<feature type="domain" description="Bacterial type II secretion system protein E" evidence="3">
    <location>
        <begin position="154"/>
        <end position="294"/>
    </location>
</feature>
<dbReference type="CDD" id="cd01130">
    <property type="entry name" value="VirB11-like_ATPase"/>
    <property type="match status" value="1"/>
</dbReference>
<keyword evidence="2" id="KW-1003">Cell membrane</keyword>
<keyword evidence="5" id="KW-1185">Reference proteome</keyword>
<name>A0A158EED3_9BURK</name>
<accession>A0A158EED3</accession>
<protein>
    <recommendedName>
        <fullName evidence="2">Type IV secretion system protein</fullName>
    </recommendedName>
</protein>